<gene>
    <name evidence="9" type="ORF">Kpol_1010p19</name>
</gene>
<dbReference type="KEGG" id="vpo:Kpol_1010p19"/>
<dbReference type="FunFam" id="3.30.70.330:FF:000617">
    <property type="entry name" value="Puf family protein"/>
    <property type="match status" value="1"/>
</dbReference>
<evidence type="ECO:0000256" key="2">
    <source>
        <dbReference type="ARBA" id="ARBA00022737"/>
    </source>
</evidence>
<protein>
    <recommendedName>
        <fullName evidence="11">PUM-HD domain-containing protein</fullName>
    </recommendedName>
</protein>
<feature type="region of interest" description="Disordered" evidence="6">
    <location>
        <begin position="478"/>
        <end position="521"/>
    </location>
</feature>
<keyword evidence="1" id="KW-0597">Phosphoprotein</keyword>
<reference evidence="9 10" key="1">
    <citation type="journal article" date="2007" name="Proc. Natl. Acad. Sci. U.S.A.">
        <title>Independent sorting-out of thousands of duplicated gene pairs in two yeast species descended from a whole-genome duplication.</title>
        <authorList>
            <person name="Scannell D.R."/>
            <person name="Frank A.C."/>
            <person name="Conant G.C."/>
            <person name="Byrne K.P."/>
            <person name="Woolfit M."/>
            <person name="Wolfe K.H."/>
        </authorList>
    </citation>
    <scope>NUCLEOTIDE SEQUENCE [LARGE SCALE GENOMIC DNA]</scope>
    <source>
        <strain evidence="10">ATCC 22028 / DSM 70294 / BCRC 21397 / CBS 2163 / NBRC 10782 / NRRL Y-8283 / UCD 57-17</strain>
    </source>
</reference>
<evidence type="ECO:0000259" key="7">
    <source>
        <dbReference type="PROSITE" id="PS50102"/>
    </source>
</evidence>
<dbReference type="OrthoDB" id="2017782at2759"/>
<dbReference type="InterPro" id="IPR035979">
    <property type="entry name" value="RBD_domain_sf"/>
</dbReference>
<dbReference type="InterPro" id="IPR052645">
    <property type="entry name" value="Pumilio_domain_protein"/>
</dbReference>
<evidence type="ECO:0000256" key="4">
    <source>
        <dbReference type="PROSITE-ProRule" id="PRU00176"/>
    </source>
</evidence>
<dbReference type="InterPro" id="IPR001313">
    <property type="entry name" value="Pumilio_RNA-bd_rpt"/>
</dbReference>
<dbReference type="InterPro" id="IPR011989">
    <property type="entry name" value="ARM-like"/>
</dbReference>
<dbReference type="GO" id="GO:0000288">
    <property type="term" value="P:nuclear-transcribed mRNA catabolic process, deadenylation-dependent decay"/>
    <property type="evidence" value="ECO:0007669"/>
    <property type="project" value="UniProtKB-ARBA"/>
</dbReference>
<dbReference type="InParanoid" id="A7TIG6"/>
<dbReference type="Pfam" id="PF00076">
    <property type="entry name" value="RRM_1"/>
    <property type="match status" value="1"/>
</dbReference>
<dbReference type="EMBL" id="DS480396">
    <property type="protein sequence ID" value="EDO17904.1"/>
    <property type="molecule type" value="Genomic_DNA"/>
</dbReference>
<dbReference type="SUPFAM" id="SSF54928">
    <property type="entry name" value="RNA-binding domain, RBD"/>
    <property type="match status" value="1"/>
</dbReference>
<dbReference type="AlphaFoldDB" id="A7TIG6"/>
<feature type="region of interest" description="Disordered" evidence="6">
    <location>
        <begin position="1"/>
        <end position="54"/>
    </location>
</feature>
<dbReference type="HOGENOM" id="CLU_009728_0_0_1"/>
<feature type="compositionally biased region" description="Polar residues" evidence="6">
    <location>
        <begin position="93"/>
        <end position="105"/>
    </location>
</feature>
<dbReference type="PROSITE" id="PS50102">
    <property type="entry name" value="RRM"/>
    <property type="match status" value="1"/>
</dbReference>
<evidence type="ECO:0000256" key="6">
    <source>
        <dbReference type="SAM" id="MobiDB-lite"/>
    </source>
</evidence>
<dbReference type="PhylomeDB" id="A7TIG6"/>
<dbReference type="eggNOG" id="KOG4574">
    <property type="taxonomic scope" value="Eukaryota"/>
</dbReference>
<feature type="compositionally biased region" description="Low complexity" evidence="6">
    <location>
        <begin position="35"/>
        <end position="48"/>
    </location>
</feature>
<dbReference type="RefSeq" id="XP_001645762.1">
    <property type="nucleotide sequence ID" value="XM_001645712.1"/>
</dbReference>
<evidence type="ECO:0000259" key="8">
    <source>
        <dbReference type="PROSITE" id="PS50303"/>
    </source>
</evidence>
<dbReference type="SMART" id="SM00025">
    <property type="entry name" value="Pumilio"/>
    <property type="match status" value="6"/>
</dbReference>
<dbReference type="OMA" id="NIVELCC"/>
<dbReference type="PROSITE" id="PS50302">
    <property type="entry name" value="PUM"/>
    <property type="match status" value="1"/>
</dbReference>
<sequence>MGITEKKSQSSLNRFHDLIDQTTSNDSEDSKFDEPTSTTPISSTTTTIQDQPQKLGSYRARAGRISNTLSNLLPSISARLHSKKSNTEKYEDSTNSNEITNNDVTTPTLKDADLKTKQIVPVVEGIPIDFRDGINASPDIENLIQFPDARSLLIQQNPRASSDSYSFNGILPLGSHRPRNDTVASQMTSLSLGTVGGSSSAIWSTNINPSDHLQNSSQQQYSANNLAPATTIYSSNPTFSNGPINNISNLGMHPSSWTGVNGNRGRSQSNASSIYTDAPTYEQLQRQNANNYLNGNNQGYDVPLVADDIDSSSINWVSMDFSVSPINQISNLLPTNTVSISNVFPLQQQHAHLSNAINLTSTSLVTLCSKFGKVISARTLQGINIALVEFESIDAAVHAMETLQGKEISMIGAPSTIAFAKIIPSFSQQPISFHPTVNVSDGQSQGHPLLHEQLLNGSLIIQQQGNISVPLFNPQVQSANGQQQAQQIQQSQSQQQQLLNHGSLHSTQSEKESCPFELPPPYSKNQAELLKEIISSFDTEREDAEINYIVRNSIKNTGTANTSNFGPLPDDNSGKEFDTPKLRELRKSIDANQINDLEIEQLAMAMLDELPSLSSDYLGNTIVQKLFEHSSDIIKDIMLRKTAKYLTSMGVHKNGTWACQKMITKADTNRQKMLIDRGVEKYCTPLFNDQFGNYVIQCVLKFGFPWNNFIFENIVNNFWIIAQNRYGSRAVRACLEAHEIVTHEQTIVLSAIIILFAEYLTTNCNGTLLVTWFLDTCTLPDRHRILTEKLVPDIVELCCHRLASLTILKILSFRGDDAPRNLILDAIFGNSDDSEPSENIKKILCDHTTGPTFVYKVLSMPLLEGDIRTIVIMKVKKVLTESNPAQVHRRLLEEVGLTPVNQNSPTSQSRHSAHVTNGFPQEAGRHVSHLSVSSARSNGSWYNNSSPQGSNSSVVNTTPSKTQLPVNLNGMSLVTSGIANGKNNSNYYMSGGIFPNNTNGSNIHPVTGGPDEIASQFESMFINNEGQPIPHQFNMANGNMNMKQISGTHHKDKELNLNYRAVFEEY</sequence>
<feature type="compositionally biased region" description="Polar residues" evidence="6">
    <location>
        <begin position="498"/>
        <end position="507"/>
    </location>
</feature>
<feature type="compositionally biased region" description="Polar residues" evidence="6">
    <location>
        <begin position="899"/>
        <end position="919"/>
    </location>
</feature>
<feature type="compositionally biased region" description="Low complexity" evidence="6">
    <location>
        <begin position="478"/>
        <end position="497"/>
    </location>
</feature>
<dbReference type="GO" id="GO:0003729">
    <property type="term" value="F:mRNA binding"/>
    <property type="evidence" value="ECO:0007669"/>
    <property type="project" value="UniProtKB-ARBA"/>
</dbReference>
<dbReference type="InterPro" id="IPR016024">
    <property type="entry name" value="ARM-type_fold"/>
</dbReference>
<keyword evidence="10" id="KW-1185">Reference proteome</keyword>
<feature type="domain" description="PUM-HD" evidence="8">
    <location>
        <begin position="525"/>
        <end position="899"/>
    </location>
</feature>
<feature type="compositionally biased region" description="Polar residues" evidence="6">
    <location>
        <begin position="930"/>
        <end position="957"/>
    </location>
</feature>
<evidence type="ECO:0000313" key="9">
    <source>
        <dbReference type="EMBL" id="EDO17904.1"/>
    </source>
</evidence>
<dbReference type="STRING" id="436907.A7TIG6"/>
<dbReference type="PANTHER" id="PTHR47093:SF1">
    <property type="entry name" value="PROTEIN JSN1-RELATED"/>
    <property type="match status" value="1"/>
</dbReference>
<dbReference type="PROSITE" id="PS50303">
    <property type="entry name" value="PUM_HD"/>
    <property type="match status" value="1"/>
</dbReference>
<dbReference type="Pfam" id="PF00806">
    <property type="entry name" value="PUF"/>
    <property type="match status" value="3"/>
</dbReference>
<evidence type="ECO:0000313" key="10">
    <source>
        <dbReference type="Proteomes" id="UP000000267"/>
    </source>
</evidence>
<evidence type="ECO:0000256" key="5">
    <source>
        <dbReference type="PROSITE-ProRule" id="PRU00317"/>
    </source>
</evidence>
<dbReference type="FunFam" id="1.25.10.10:FF:000167">
    <property type="entry name" value="RNA binding protein Jsn1"/>
    <property type="match status" value="1"/>
</dbReference>
<proteinExistence type="predicted"/>
<dbReference type="GeneID" id="5546159"/>
<feature type="compositionally biased region" description="Basic and acidic residues" evidence="6">
    <location>
        <begin position="1"/>
        <end position="19"/>
    </location>
</feature>
<feature type="repeat" description="Pumilio" evidence="5">
    <location>
        <begin position="605"/>
        <end position="640"/>
    </location>
</feature>
<accession>A7TIG6</accession>
<evidence type="ECO:0008006" key="11">
    <source>
        <dbReference type="Google" id="ProtNLM"/>
    </source>
</evidence>
<dbReference type="Gene3D" id="3.30.70.330">
    <property type="match status" value="1"/>
</dbReference>
<dbReference type="Proteomes" id="UP000000267">
    <property type="component" value="Unassembled WGS sequence"/>
</dbReference>
<dbReference type="CDD" id="cd21616">
    <property type="entry name" value="RRM_ScJSN1_like"/>
    <property type="match status" value="1"/>
</dbReference>
<evidence type="ECO:0000256" key="3">
    <source>
        <dbReference type="ARBA" id="ARBA00022884"/>
    </source>
</evidence>
<keyword evidence="3 4" id="KW-0694">RNA-binding</keyword>
<feature type="region of interest" description="Disordered" evidence="6">
    <location>
        <begin position="83"/>
        <end position="105"/>
    </location>
</feature>
<evidence type="ECO:0000256" key="1">
    <source>
        <dbReference type="ARBA" id="ARBA00022553"/>
    </source>
</evidence>
<dbReference type="InterPro" id="IPR033133">
    <property type="entry name" value="PUM-HD"/>
</dbReference>
<dbReference type="PANTHER" id="PTHR47093">
    <property type="entry name" value="PROTEIN JSN1-RELATED"/>
    <property type="match status" value="1"/>
</dbReference>
<dbReference type="Gene3D" id="1.25.10.10">
    <property type="entry name" value="Leucine-rich Repeat Variant"/>
    <property type="match status" value="1"/>
</dbReference>
<name>A7TIG6_VANPO</name>
<keyword evidence="2" id="KW-0677">Repeat</keyword>
<organism evidence="10">
    <name type="scientific">Vanderwaltozyma polyspora (strain ATCC 22028 / DSM 70294 / BCRC 21397 / CBS 2163 / NBRC 10782 / NRRL Y-8283 / UCD 57-17)</name>
    <name type="common">Kluyveromyces polysporus</name>
    <dbReference type="NCBI Taxonomy" id="436907"/>
    <lineage>
        <taxon>Eukaryota</taxon>
        <taxon>Fungi</taxon>
        <taxon>Dikarya</taxon>
        <taxon>Ascomycota</taxon>
        <taxon>Saccharomycotina</taxon>
        <taxon>Saccharomycetes</taxon>
        <taxon>Saccharomycetales</taxon>
        <taxon>Saccharomycetaceae</taxon>
        <taxon>Vanderwaltozyma</taxon>
    </lineage>
</organism>
<feature type="domain" description="RRM" evidence="7">
    <location>
        <begin position="336"/>
        <end position="422"/>
    </location>
</feature>
<feature type="region of interest" description="Disordered" evidence="6">
    <location>
        <begin position="896"/>
        <end position="957"/>
    </location>
</feature>
<dbReference type="SUPFAM" id="SSF48371">
    <property type="entry name" value="ARM repeat"/>
    <property type="match status" value="1"/>
</dbReference>
<dbReference type="InterPro" id="IPR012677">
    <property type="entry name" value="Nucleotide-bd_a/b_plait_sf"/>
</dbReference>
<dbReference type="InterPro" id="IPR000504">
    <property type="entry name" value="RRM_dom"/>
</dbReference>